<feature type="coiled-coil region" evidence="1">
    <location>
        <begin position="84"/>
        <end position="129"/>
    </location>
</feature>
<dbReference type="RefSeq" id="WP_331302627.1">
    <property type="nucleotide sequence ID" value="NZ_MLCA01000008.1"/>
</dbReference>
<sequence length="261" mass="29718">MPTREQVWASADHVQTTGERVTQKRVLDHLRAAEIGCTERTIDAHLIAWKATRSYNPRLAVLDLPGPLSTRLAGFMEGLWDAAMAEANARLEERRAYLEREREAAGQLLNETQIRAEETARENEALRARQVVKDTTTAALRAEVVALRKEVAHLRRSEFWDHVIREIAEILPEKDWMSIEEIVRRLPPSLAKEALVLDKALTPGRVNRQMFLRDHHSRFFEKKKKEALYRKRPGWTSITSPTGKRRNASASAEATAGVDNA</sequence>
<dbReference type="Proteomes" id="UP001355206">
    <property type="component" value="Unassembled WGS sequence"/>
</dbReference>
<dbReference type="Pfam" id="PF11740">
    <property type="entry name" value="KfrA_N"/>
    <property type="match status" value="1"/>
</dbReference>
<evidence type="ECO:0000313" key="4">
    <source>
        <dbReference type="EMBL" id="MEE7492067.1"/>
    </source>
</evidence>
<dbReference type="InterPro" id="IPR021104">
    <property type="entry name" value="KfrA_DNA-bd_N"/>
</dbReference>
<organism evidence="4 5">
    <name type="scientific">Methylobacterium oryzae</name>
    <dbReference type="NCBI Taxonomy" id="334852"/>
    <lineage>
        <taxon>Bacteria</taxon>
        <taxon>Pseudomonadati</taxon>
        <taxon>Pseudomonadota</taxon>
        <taxon>Alphaproteobacteria</taxon>
        <taxon>Hyphomicrobiales</taxon>
        <taxon>Methylobacteriaceae</taxon>
        <taxon>Methylobacterium</taxon>
    </lineage>
</organism>
<keyword evidence="5" id="KW-1185">Reference proteome</keyword>
<protein>
    <recommendedName>
        <fullName evidence="3">KfrA N-terminal DNA-binding domain-containing protein</fullName>
    </recommendedName>
</protein>
<dbReference type="EMBL" id="MLCA01000008">
    <property type="protein sequence ID" value="MEE7492067.1"/>
    <property type="molecule type" value="Genomic_DNA"/>
</dbReference>
<proteinExistence type="predicted"/>
<comment type="caution">
    <text evidence="4">The sequence shown here is derived from an EMBL/GenBank/DDBJ whole genome shotgun (WGS) entry which is preliminary data.</text>
</comment>
<gene>
    <name evidence="4" type="ORF">MOTC310_16940</name>
</gene>
<evidence type="ECO:0000259" key="3">
    <source>
        <dbReference type="Pfam" id="PF11740"/>
    </source>
</evidence>
<evidence type="ECO:0000256" key="1">
    <source>
        <dbReference type="SAM" id="Coils"/>
    </source>
</evidence>
<accession>A0ABU7TQX4</accession>
<feature type="region of interest" description="Disordered" evidence="2">
    <location>
        <begin position="231"/>
        <end position="261"/>
    </location>
</feature>
<keyword evidence="1" id="KW-0175">Coiled coil</keyword>
<evidence type="ECO:0000256" key="2">
    <source>
        <dbReference type="SAM" id="MobiDB-lite"/>
    </source>
</evidence>
<evidence type="ECO:0000313" key="5">
    <source>
        <dbReference type="Proteomes" id="UP001355206"/>
    </source>
</evidence>
<feature type="domain" description="KfrA N-terminal DNA-binding" evidence="3">
    <location>
        <begin position="3"/>
        <end position="121"/>
    </location>
</feature>
<reference evidence="4 5" key="1">
    <citation type="journal article" date="2012" name="Genet. Mol. Biol.">
        <title>Analysis of 16S rRNA and mxaF genes revealing insights into Methylobacterium niche-specific plant association.</title>
        <authorList>
            <person name="Dourado M.N."/>
            <person name="Andreote F.D."/>
            <person name="Dini-Andreote F."/>
            <person name="Conti R."/>
            <person name="Araujo J.M."/>
            <person name="Araujo W.L."/>
        </authorList>
    </citation>
    <scope>NUCLEOTIDE SEQUENCE [LARGE SCALE GENOMIC DNA]</scope>
    <source>
        <strain evidence="4 5">TC3-10</strain>
    </source>
</reference>
<feature type="compositionally biased region" description="Polar residues" evidence="2">
    <location>
        <begin position="236"/>
        <end position="252"/>
    </location>
</feature>
<name>A0ABU7TQX4_9HYPH</name>